<reference evidence="1" key="2">
    <citation type="submission" date="2021-03" db="EMBL/GenBank/DDBJ databases">
        <authorList>
            <person name="Cao W."/>
        </authorList>
    </citation>
    <scope>NUCLEOTIDE SEQUENCE</scope>
    <source>
        <strain evidence="1">110414</strain>
    </source>
</reference>
<gene>
    <name evidence="1" type="ORF">J5837_02790</name>
</gene>
<feature type="non-terminal residue" evidence="1">
    <location>
        <position position="1"/>
    </location>
</feature>
<accession>A0A941ARX4</accession>
<keyword evidence="2" id="KW-1185">Reference proteome</keyword>
<evidence type="ECO:0000313" key="1">
    <source>
        <dbReference type="EMBL" id="MBP3983339.1"/>
    </source>
</evidence>
<dbReference type="AlphaFoldDB" id="A0A941ARX4"/>
<organism evidence="1 2">
    <name type="scientific">Pseudoxanthomonas helianthi</name>
    <dbReference type="NCBI Taxonomy" id="1453541"/>
    <lineage>
        <taxon>Bacteria</taxon>
        <taxon>Pseudomonadati</taxon>
        <taxon>Pseudomonadota</taxon>
        <taxon>Gammaproteobacteria</taxon>
        <taxon>Lysobacterales</taxon>
        <taxon>Lysobacteraceae</taxon>
        <taxon>Pseudoxanthomonas</taxon>
    </lineage>
</organism>
<dbReference type="EMBL" id="JAGKTC010000001">
    <property type="protein sequence ID" value="MBP3983339.1"/>
    <property type="molecule type" value="Genomic_DNA"/>
</dbReference>
<dbReference type="RefSeq" id="WP_210535194.1">
    <property type="nucleotide sequence ID" value="NZ_JAGKTC010000001.1"/>
</dbReference>
<sequence>AIREDVMRDIALFLLLMLSPSVAMTGELKDSTAAVALAEKVVQKASTGDVRGGLELARPYLAIPSSQFDVLLGQLEMQAPVQATRYGKSIGYELLRNDTVADSLIRIIYIQKFERHAVFWIFYFYKPKNDWLLSELSYSDALTSAF</sequence>
<dbReference type="Proteomes" id="UP000673447">
    <property type="component" value="Unassembled WGS sequence"/>
</dbReference>
<name>A0A941ARX4_9GAMM</name>
<protein>
    <submittedName>
        <fullName evidence="1">Uncharacterized protein</fullName>
    </submittedName>
</protein>
<reference evidence="1" key="1">
    <citation type="journal article" date="2016" name="Int. J. Syst. Evol. Microbiol.">
        <title>Pseudoxanthomonas helianthi sp. nov., isolated from roots of Jerusalem artichoke (Helianthus tuberosus).</title>
        <authorList>
            <person name="Kittiwongwattana C."/>
            <person name="Thawai C."/>
        </authorList>
    </citation>
    <scope>NUCLEOTIDE SEQUENCE</scope>
    <source>
        <strain evidence="1">110414</strain>
    </source>
</reference>
<comment type="caution">
    <text evidence="1">The sequence shown here is derived from an EMBL/GenBank/DDBJ whole genome shotgun (WGS) entry which is preliminary data.</text>
</comment>
<evidence type="ECO:0000313" key="2">
    <source>
        <dbReference type="Proteomes" id="UP000673447"/>
    </source>
</evidence>
<proteinExistence type="predicted"/>